<evidence type="ECO:0008006" key="3">
    <source>
        <dbReference type="Google" id="ProtNLM"/>
    </source>
</evidence>
<dbReference type="EMBL" id="CAKLCM010000003">
    <property type="protein sequence ID" value="CAH0528885.1"/>
    <property type="molecule type" value="Genomic_DNA"/>
</dbReference>
<evidence type="ECO:0000313" key="2">
    <source>
        <dbReference type="Proteomes" id="UP000838160"/>
    </source>
</evidence>
<gene>
    <name evidence="1" type="ORF">VHP8226_02913</name>
</gene>
<sequence>MQKCEINVYDMRLEPGHIVLNIEFSDTTKADFMWGSIPSSSCRDYISHLVVSGNVIAKKYINEDELGEMNRVQPFSLMN</sequence>
<dbReference type="Proteomes" id="UP000838160">
    <property type="component" value="Unassembled WGS sequence"/>
</dbReference>
<accession>A0ABN8DLC6</accession>
<keyword evidence="2" id="KW-1185">Reference proteome</keyword>
<organism evidence="1 2">
    <name type="scientific">Vibrio hippocampi</name>
    <dbReference type="NCBI Taxonomy" id="654686"/>
    <lineage>
        <taxon>Bacteria</taxon>
        <taxon>Pseudomonadati</taxon>
        <taxon>Pseudomonadota</taxon>
        <taxon>Gammaproteobacteria</taxon>
        <taxon>Vibrionales</taxon>
        <taxon>Vibrionaceae</taxon>
        <taxon>Vibrio</taxon>
    </lineage>
</organism>
<protein>
    <recommendedName>
        <fullName evidence="3">DUF2442 domain-containing protein</fullName>
    </recommendedName>
</protein>
<reference evidence="1" key="1">
    <citation type="submission" date="2021-12" db="EMBL/GenBank/DDBJ databases">
        <authorList>
            <person name="Rodrigo-Torres L."/>
            <person name="Arahal R. D."/>
            <person name="Lucena T."/>
        </authorList>
    </citation>
    <scope>NUCLEOTIDE SEQUENCE</scope>
    <source>
        <strain evidence="1">CECT 8226</strain>
    </source>
</reference>
<evidence type="ECO:0000313" key="1">
    <source>
        <dbReference type="EMBL" id="CAH0528885.1"/>
    </source>
</evidence>
<name>A0ABN8DLC6_9VIBR</name>
<dbReference type="RefSeq" id="WP_237485779.1">
    <property type="nucleotide sequence ID" value="NZ_CAKLCM010000003.1"/>
</dbReference>
<comment type="caution">
    <text evidence="1">The sequence shown here is derived from an EMBL/GenBank/DDBJ whole genome shotgun (WGS) entry which is preliminary data.</text>
</comment>
<proteinExistence type="predicted"/>